<proteinExistence type="predicted"/>
<feature type="region of interest" description="Disordered" evidence="2">
    <location>
        <begin position="435"/>
        <end position="474"/>
    </location>
</feature>
<dbReference type="AlphaFoldDB" id="A0A9D2PRN2"/>
<sequence length="724" mass="80065">MKNRNREEIRDGGKRKMRGGELSRRAAAGALAAICLIAGTGEAQTVQAAPAAPQVDETMYVNLDYYGKTSKINVVKGWNLNGNTQITDYGVYQKVVNMSNQLEPEMGEGSLTWSFEESPASRFYYQCTMDESQVVLPWDFDVSYKLNGVPEDGEKLAGASGLVEIHIQAIPNEQAKEYYRNNMLLMAAVPVDRSKCYSVEAEGSQTQSLGDTTAVVFSALPGEEGDFTVRIGTDSFETTGVILVMAPGTVNDLEHIKDLKEAKDTWQDAGDAFYDSLDEMAEAVEGMESGLKALQSAAQSAEDARQVWSGAKDGILAGNDQVLASVSAMNEQMAAMVPHLESAQEQAEVVHKGMNNIVNAMQEMQEPLRKLYTRLKHIQNESESLSQELPEIQKLALQIIALDAQLQANEQVILTGMEDFAAAMEEVDALYYQEEEVAEEEQKEADQKEEEREMEGEQDSGGSRKVPTATASQASISPRKYQLVGASMGEVLSMLQEKADLLTEAAKQSAKLTDTLSDLGEDVGDSAKYGRDLVDSLDLTIEEVVSLRDSLDVYYPEIQSALSDTQELVNRTAQAVDNAVNTLTLFQNTLKATSDSFDSAARDSLKGSMEILDQSLKALESTASMRQAGRTMKDTLDQELNRFDTENRFLFMDPSAEKVSFTSDKNPEPETLQVVLRTQEISLKDEEHQVMDAETKKTEVSPFQRMWNVLVRIWQAIVEIFRER</sequence>
<evidence type="ECO:0000313" key="4">
    <source>
        <dbReference type="Proteomes" id="UP000823863"/>
    </source>
</evidence>
<keyword evidence="1" id="KW-0175">Coiled coil</keyword>
<evidence type="ECO:0000256" key="2">
    <source>
        <dbReference type="SAM" id="MobiDB-lite"/>
    </source>
</evidence>
<dbReference type="Gene3D" id="1.10.287.950">
    <property type="entry name" value="Methyl-accepting chemotaxis protein"/>
    <property type="match status" value="1"/>
</dbReference>
<reference evidence="3" key="1">
    <citation type="journal article" date="2021" name="PeerJ">
        <title>Extensive microbial diversity within the chicken gut microbiome revealed by metagenomics and culture.</title>
        <authorList>
            <person name="Gilroy R."/>
            <person name="Ravi A."/>
            <person name="Getino M."/>
            <person name="Pursley I."/>
            <person name="Horton D.L."/>
            <person name="Alikhan N.F."/>
            <person name="Baker D."/>
            <person name="Gharbi K."/>
            <person name="Hall N."/>
            <person name="Watson M."/>
            <person name="Adriaenssens E.M."/>
            <person name="Foster-Nyarko E."/>
            <person name="Jarju S."/>
            <person name="Secka A."/>
            <person name="Antonio M."/>
            <person name="Oren A."/>
            <person name="Chaudhuri R.R."/>
            <person name="La Ragione R."/>
            <person name="Hildebrand F."/>
            <person name="Pallen M.J."/>
        </authorList>
    </citation>
    <scope>NUCLEOTIDE SEQUENCE</scope>
    <source>
        <strain evidence="3">CHK198-12963</strain>
    </source>
</reference>
<protein>
    <submittedName>
        <fullName evidence="3">Uncharacterized protein</fullName>
    </submittedName>
</protein>
<dbReference type="Proteomes" id="UP000823863">
    <property type="component" value="Unassembled WGS sequence"/>
</dbReference>
<name>A0A9D2PRN2_9FIRM</name>
<feature type="region of interest" description="Disordered" evidence="2">
    <location>
        <begin position="1"/>
        <end position="21"/>
    </location>
</feature>
<reference evidence="3" key="2">
    <citation type="submission" date="2021-04" db="EMBL/GenBank/DDBJ databases">
        <authorList>
            <person name="Gilroy R."/>
        </authorList>
    </citation>
    <scope>NUCLEOTIDE SEQUENCE</scope>
    <source>
        <strain evidence="3">CHK198-12963</strain>
    </source>
</reference>
<comment type="caution">
    <text evidence="3">The sequence shown here is derived from an EMBL/GenBank/DDBJ whole genome shotgun (WGS) entry which is preliminary data.</text>
</comment>
<feature type="coiled-coil region" evidence="1">
    <location>
        <begin position="368"/>
        <end position="395"/>
    </location>
</feature>
<dbReference type="EMBL" id="DWWB01000017">
    <property type="protein sequence ID" value="HJC65849.1"/>
    <property type="molecule type" value="Genomic_DNA"/>
</dbReference>
<organism evidence="3 4">
    <name type="scientific">Candidatus Enterocloster excrementigallinarum</name>
    <dbReference type="NCBI Taxonomy" id="2838558"/>
    <lineage>
        <taxon>Bacteria</taxon>
        <taxon>Bacillati</taxon>
        <taxon>Bacillota</taxon>
        <taxon>Clostridia</taxon>
        <taxon>Lachnospirales</taxon>
        <taxon>Lachnospiraceae</taxon>
        <taxon>Enterocloster</taxon>
    </lineage>
</organism>
<accession>A0A9D2PRN2</accession>
<gene>
    <name evidence="3" type="ORF">H9931_03900</name>
</gene>
<evidence type="ECO:0000256" key="1">
    <source>
        <dbReference type="SAM" id="Coils"/>
    </source>
</evidence>
<evidence type="ECO:0000313" key="3">
    <source>
        <dbReference type="EMBL" id="HJC65849.1"/>
    </source>
</evidence>